<evidence type="ECO:0000259" key="7">
    <source>
        <dbReference type="Pfam" id="PF02770"/>
    </source>
</evidence>
<dbReference type="FunFam" id="1.20.140.10:FF:000004">
    <property type="entry name" value="Acyl-CoA dehydrogenase FadE25"/>
    <property type="match status" value="1"/>
</dbReference>
<keyword evidence="5" id="KW-0560">Oxidoreductase</keyword>
<feature type="domain" description="Acyl-CoA dehydrogenase/oxidase N-terminal" evidence="8">
    <location>
        <begin position="7"/>
        <end position="119"/>
    </location>
</feature>
<sequence length="385" mass="41955">MEQLYFTEEHKMLRDMVRDFARNEVKPLAQELDEKGGFPHESVKKMAELGLMGIPWDEKYGGTGMDTMALVIAIEEIGKVCPSTSATMMAHTSLGTAPIAVFGTEEQKERYLPGLASGKQIGAFGLTEPNAGSDAGNTQTRAILNGNEFIVNGEKAFCTNAGEASVIIFTAVMVENGEEKGISAFVIDADTEGLSLNPPEKKMGWCGSDTRSVFFRDMRIPKSSVLGKPSKGFKQFLKTLTGGRITIGALGIGTAQGAFARALAYSQEREAFGKPIHKFQGVSFKLSDMATQIEAARHLVYHAAWKKDQGLSVIREAAMAKLFSSETAMMVTTEAIQVLGGYGYIKEYDVERFFRDAKILEIGEGTSEVQRMIIARELINSVQSV</sequence>
<feature type="domain" description="Acyl-CoA dehydrogenase/oxidase C-terminal" evidence="6">
    <location>
        <begin position="231"/>
        <end position="378"/>
    </location>
</feature>
<dbReference type="InterPro" id="IPR036250">
    <property type="entry name" value="AcylCo_DH-like_C"/>
</dbReference>
<dbReference type="Pfam" id="PF02770">
    <property type="entry name" value="Acyl-CoA_dh_M"/>
    <property type="match status" value="1"/>
</dbReference>
<evidence type="ECO:0000256" key="4">
    <source>
        <dbReference type="ARBA" id="ARBA00022827"/>
    </source>
</evidence>
<evidence type="ECO:0000313" key="9">
    <source>
        <dbReference type="EMBL" id="SUZ54175.1"/>
    </source>
</evidence>
<evidence type="ECO:0000256" key="5">
    <source>
        <dbReference type="ARBA" id="ARBA00023002"/>
    </source>
</evidence>
<name>A0A381NHZ3_9ZZZZ</name>
<dbReference type="FunFam" id="2.40.110.10:FF:000002">
    <property type="entry name" value="Acyl-CoA dehydrogenase fadE12"/>
    <property type="match status" value="1"/>
</dbReference>
<evidence type="ECO:0000256" key="3">
    <source>
        <dbReference type="ARBA" id="ARBA00022630"/>
    </source>
</evidence>
<reference evidence="9" key="1">
    <citation type="submission" date="2018-05" db="EMBL/GenBank/DDBJ databases">
        <authorList>
            <person name="Lanie J.A."/>
            <person name="Ng W.-L."/>
            <person name="Kazmierczak K.M."/>
            <person name="Andrzejewski T.M."/>
            <person name="Davidsen T.M."/>
            <person name="Wayne K.J."/>
            <person name="Tettelin H."/>
            <person name="Glass J.I."/>
            <person name="Rusch D."/>
            <person name="Podicherti R."/>
            <person name="Tsui H.-C.T."/>
            <person name="Winkler M.E."/>
        </authorList>
    </citation>
    <scope>NUCLEOTIDE SEQUENCE</scope>
</reference>
<evidence type="ECO:0000256" key="1">
    <source>
        <dbReference type="ARBA" id="ARBA00001974"/>
    </source>
</evidence>
<keyword evidence="3" id="KW-0285">Flavoprotein</keyword>
<feature type="domain" description="Acyl-CoA oxidase/dehydrogenase middle" evidence="7">
    <location>
        <begin position="123"/>
        <end position="217"/>
    </location>
</feature>
<accession>A0A381NHZ3</accession>
<keyword evidence="4" id="KW-0274">FAD</keyword>
<dbReference type="Gene3D" id="1.20.140.10">
    <property type="entry name" value="Butyryl-CoA Dehydrogenase, subunit A, domain 3"/>
    <property type="match status" value="1"/>
</dbReference>
<dbReference type="PANTHER" id="PTHR43884">
    <property type="entry name" value="ACYL-COA DEHYDROGENASE"/>
    <property type="match status" value="1"/>
</dbReference>
<proteinExistence type="inferred from homology"/>
<dbReference type="InterPro" id="IPR037069">
    <property type="entry name" value="AcylCoA_DH/ox_N_sf"/>
</dbReference>
<organism evidence="9">
    <name type="scientific">marine metagenome</name>
    <dbReference type="NCBI Taxonomy" id="408172"/>
    <lineage>
        <taxon>unclassified sequences</taxon>
        <taxon>metagenomes</taxon>
        <taxon>ecological metagenomes</taxon>
    </lineage>
</organism>
<dbReference type="InterPro" id="IPR006091">
    <property type="entry name" value="Acyl-CoA_Oxase/DH_mid-dom"/>
</dbReference>
<dbReference type="Gene3D" id="1.10.540.10">
    <property type="entry name" value="Acyl-CoA dehydrogenase/oxidase, N-terminal domain"/>
    <property type="match status" value="1"/>
</dbReference>
<dbReference type="GO" id="GO:0050660">
    <property type="term" value="F:flavin adenine dinucleotide binding"/>
    <property type="evidence" value="ECO:0007669"/>
    <property type="project" value="InterPro"/>
</dbReference>
<dbReference type="InterPro" id="IPR006089">
    <property type="entry name" value="Acyl-CoA_DH_CS"/>
</dbReference>
<dbReference type="PIRSF" id="PIRSF016578">
    <property type="entry name" value="HsaA"/>
    <property type="match status" value="1"/>
</dbReference>
<dbReference type="PANTHER" id="PTHR43884:SF12">
    <property type="entry name" value="ISOVALERYL-COA DEHYDROGENASE, MITOCHONDRIAL-RELATED"/>
    <property type="match status" value="1"/>
</dbReference>
<protein>
    <recommendedName>
        <fullName evidence="10">Acyl-CoA dehydrogenase</fullName>
    </recommendedName>
</protein>
<dbReference type="InterPro" id="IPR046373">
    <property type="entry name" value="Acyl-CoA_Oxase/DH_mid-dom_sf"/>
</dbReference>
<dbReference type="Pfam" id="PF02771">
    <property type="entry name" value="Acyl-CoA_dh_N"/>
    <property type="match status" value="1"/>
</dbReference>
<dbReference type="Pfam" id="PF00441">
    <property type="entry name" value="Acyl-CoA_dh_1"/>
    <property type="match status" value="1"/>
</dbReference>
<dbReference type="SUPFAM" id="SSF47203">
    <property type="entry name" value="Acyl-CoA dehydrogenase C-terminal domain-like"/>
    <property type="match status" value="1"/>
</dbReference>
<dbReference type="EMBL" id="UINC01000373">
    <property type="protein sequence ID" value="SUZ54175.1"/>
    <property type="molecule type" value="Genomic_DNA"/>
</dbReference>
<dbReference type="InterPro" id="IPR009075">
    <property type="entry name" value="AcylCo_DH/oxidase_C"/>
</dbReference>
<dbReference type="InterPro" id="IPR013786">
    <property type="entry name" value="AcylCoA_DH/ox_N"/>
</dbReference>
<dbReference type="SUPFAM" id="SSF56645">
    <property type="entry name" value="Acyl-CoA dehydrogenase NM domain-like"/>
    <property type="match status" value="1"/>
</dbReference>
<dbReference type="GO" id="GO:0003995">
    <property type="term" value="F:acyl-CoA dehydrogenase activity"/>
    <property type="evidence" value="ECO:0007669"/>
    <property type="project" value="InterPro"/>
</dbReference>
<gene>
    <name evidence="9" type="ORF">METZ01_LOCUS7029</name>
</gene>
<dbReference type="AlphaFoldDB" id="A0A381NHZ3"/>
<evidence type="ECO:0008006" key="10">
    <source>
        <dbReference type="Google" id="ProtNLM"/>
    </source>
</evidence>
<dbReference type="PROSITE" id="PS00073">
    <property type="entry name" value="ACYL_COA_DH_2"/>
    <property type="match status" value="1"/>
</dbReference>
<comment type="similarity">
    <text evidence="2">Belongs to the acyl-CoA dehydrogenase family.</text>
</comment>
<dbReference type="InterPro" id="IPR009100">
    <property type="entry name" value="AcylCoA_DH/oxidase_NM_dom_sf"/>
</dbReference>
<dbReference type="FunFam" id="1.10.540.10:FF:000002">
    <property type="entry name" value="Acyl-CoA dehydrogenase FadE19"/>
    <property type="match status" value="1"/>
</dbReference>
<evidence type="ECO:0000259" key="8">
    <source>
        <dbReference type="Pfam" id="PF02771"/>
    </source>
</evidence>
<evidence type="ECO:0000256" key="2">
    <source>
        <dbReference type="ARBA" id="ARBA00009347"/>
    </source>
</evidence>
<comment type="cofactor">
    <cofactor evidence="1">
        <name>FAD</name>
        <dbReference type="ChEBI" id="CHEBI:57692"/>
    </cofactor>
</comment>
<dbReference type="Gene3D" id="2.40.110.10">
    <property type="entry name" value="Butyryl-CoA Dehydrogenase, subunit A, domain 2"/>
    <property type="match status" value="1"/>
</dbReference>
<evidence type="ECO:0000259" key="6">
    <source>
        <dbReference type="Pfam" id="PF00441"/>
    </source>
</evidence>